<dbReference type="EnsemblMetazoa" id="PPA07012.1">
    <property type="protein sequence ID" value="PPA07012.1"/>
    <property type="gene ID" value="WBGene00096566"/>
</dbReference>
<accession>A0A454XID0</accession>
<protein>
    <submittedName>
        <fullName evidence="3">TFIIS N-terminal domain-containing protein</fullName>
    </submittedName>
</protein>
<dbReference type="InterPro" id="IPR010684">
    <property type="entry name" value="RNA_pol_II_trans_fac_SIII_A"/>
</dbReference>
<dbReference type="PANTHER" id="PTHR15141:SF76">
    <property type="entry name" value="TRANSCRIPTION ELONGATION FACTOR B POLYPEPTIDE 3"/>
    <property type="match status" value="1"/>
</dbReference>
<keyword evidence="1" id="KW-0539">Nucleus</keyword>
<evidence type="ECO:0000256" key="1">
    <source>
        <dbReference type="PROSITE-ProRule" id="PRU00649"/>
    </source>
</evidence>
<dbReference type="PANTHER" id="PTHR15141">
    <property type="entry name" value="TRANSCRIPTION ELONGATION FACTOR B POLYPEPTIDE 3"/>
    <property type="match status" value="1"/>
</dbReference>
<gene>
    <name evidence="3" type="primary">WBGene00096566</name>
</gene>
<reference evidence="4" key="1">
    <citation type="journal article" date="2008" name="Nat. Genet.">
        <title>The Pristionchus pacificus genome provides a unique perspective on nematode lifestyle and parasitism.</title>
        <authorList>
            <person name="Dieterich C."/>
            <person name="Clifton S.W."/>
            <person name="Schuster L.N."/>
            <person name="Chinwalla A."/>
            <person name="Delehaunty K."/>
            <person name="Dinkelacker I."/>
            <person name="Fulton L."/>
            <person name="Fulton R."/>
            <person name="Godfrey J."/>
            <person name="Minx P."/>
            <person name="Mitreva M."/>
            <person name="Roeseler W."/>
            <person name="Tian H."/>
            <person name="Witte H."/>
            <person name="Yang S.P."/>
            <person name="Wilson R.K."/>
            <person name="Sommer R.J."/>
        </authorList>
    </citation>
    <scope>NUCLEOTIDE SEQUENCE [LARGE SCALE GENOMIC DNA]</scope>
    <source>
        <strain evidence="4">PS312</strain>
    </source>
</reference>
<comment type="subcellular location">
    <subcellularLocation>
        <location evidence="1">Nucleus</location>
    </subcellularLocation>
</comment>
<sequence length="439" mass="49612">MSSDSEYLVAKIEKYIENLKRGYKIGHALHRLEQIDMTVDLLTKTGVGKVVNRVHREYPEHADLALSIVGQWKKTAQDHQERRERSPSPVERRIKKEVKEEEEDDYPGESKPTNNNDRKRRVKEEEGGSGYPDEEKREKKKSKPAPAANAFLAALASGDSVKKEKPKKLKPVTAFDLNLDIASYRPMPSLNLASKQAAKADDVPFDQSQMFKPRVGLTKIFAGRKKASTLTEVPRLFDCCIRVLQNHINEIDSFGDIPYHIVKPILEKCTWQQLYEIERKNPYLEEDSDELWEKLVGKHHPTKRTLDEESWKEMFVRCENEAANKLKMLSSRISKDGKAATDKVRKVVTITEVKGLRGSRKGAVLDMPSALTVSKARKEIFESGSKAQLSQIPATVVARSSTVGSSSHRKKELVSIVKAGPKVGSLMAKTRKMLGIKRK</sequence>
<organism evidence="3 4">
    <name type="scientific">Pristionchus pacificus</name>
    <name type="common">Parasitic nematode worm</name>
    <dbReference type="NCBI Taxonomy" id="54126"/>
    <lineage>
        <taxon>Eukaryota</taxon>
        <taxon>Metazoa</taxon>
        <taxon>Ecdysozoa</taxon>
        <taxon>Nematoda</taxon>
        <taxon>Chromadorea</taxon>
        <taxon>Rhabditida</taxon>
        <taxon>Rhabditina</taxon>
        <taxon>Diplogasteromorpha</taxon>
        <taxon>Diplogasteroidea</taxon>
        <taxon>Neodiplogasteridae</taxon>
        <taxon>Pristionchus</taxon>
    </lineage>
</organism>
<dbReference type="PROSITE" id="PS51319">
    <property type="entry name" value="TFIIS_N"/>
    <property type="match status" value="1"/>
</dbReference>
<dbReference type="Pfam" id="PF08711">
    <property type="entry name" value="Med26"/>
    <property type="match status" value="1"/>
</dbReference>
<evidence type="ECO:0000313" key="4">
    <source>
        <dbReference type="Proteomes" id="UP000005239"/>
    </source>
</evidence>
<accession>A0A8R1U8V7</accession>
<name>A0A454XID0_PRIPA</name>
<dbReference type="GO" id="GO:0070449">
    <property type="term" value="C:elongin complex"/>
    <property type="evidence" value="ECO:0007669"/>
    <property type="project" value="InterPro"/>
</dbReference>
<dbReference type="Gene3D" id="1.20.930.10">
    <property type="entry name" value="Conserved domain common to transcription factors TFIIS, elongin A, CRSP70"/>
    <property type="match status" value="1"/>
</dbReference>
<proteinExistence type="predicted"/>
<dbReference type="OMA" id="EVGDTPY"/>
<dbReference type="SUPFAM" id="SSF47676">
    <property type="entry name" value="Conserved domain common to transcription factors TFIIS, elongin A, CRSP70"/>
    <property type="match status" value="1"/>
</dbReference>
<dbReference type="Pfam" id="PF06881">
    <property type="entry name" value="Elongin_A"/>
    <property type="match status" value="1"/>
</dbReference>
<dbReference type="GO" id="GO:0006368">
    <property type="term" value="P:transcription elongation by RNA polymerase II"/>
    <property type="evidence" value="ECO:0007669"/>
    <property type="project" value="InterPro"/>
</dbReference>
<dbReference type="OrthoDB" id="21513at2759"/>
<keyword evidence="4" id="KW-1185">Reference proteome</keyword>
<dbReference type="InterPro" id="IPR017923">
    <property type="entry name" value="TFIIS_N"/>
</dbReference>
<reference evidence="3" key="2">
    <citation type="submission" date="2022-06" db="UniProtKB">
        <authorList>
            <consortium name="EnsemblMetazoa"/>
        </authorList>
    </citation>
    <scope>IDENTIFICATION</scope>
    <source>
        <strain evidence="3">PS312</strain>
    </source>
</reference>
<feature type="compositionally biased region" description="Basic and acidic residues" evidence="2">
    <location>
        <begin position="75"/>
        <end position="99"/>
    </location>
</feature>
<dbReference type="AlphaFoldDB" id="A0A454XID0"/>
<evidence type="ECO:0000313" key="3">
    <source>
        <dbReference type="EnsemblMetazoa" id="PPA07012.1"/>
    </source>
</evidence>
<feature type="region of interest" description="Disordered" evidence="2">
    <location>
        <begin position="75"/>
        <end position="146"/>
    </location>
</feature>
<dbReference type="InterPro" id="IPR035441">
    <property type="entry name" value="TFIIS/LEDGF_dom_sf"/>
</dbReference>
<dbReference type="Proteomes" id="UP000005239">
    <property type="component" value="Unassembled WGS sequence"/>
</dbReference>
<evidence type="ECO:0000256" key="2">
    <source>
        <dbReference type="SAM" id="MobiDB-lite"/>
    </source>
</evidence>
<dbReference type="Gene3D" id="6.10.250.3180">
    <property type="match status" value="1"/>
</dbReference>
<dbReference type="InterPro" id="IPR051870">
    <property type="entry name" value="Elongin-A_domain"/>
</dbReference>